<evidence type="ECO:0008006" key="4">
    <source>
        <dbReference type="Google" id="ProtNLM"/>
    </source>
</evidence>
<keyword evidence="1" id="KW-0472">Membrane</keyword>
<dbReference type="EMBL" id="JAWDIS010000001">
    <property type="protein sequence ID" value="MDU0366961.1"/>
    <property type="molecule type" value="Genomic_DNA"/>
</dbReference>
<name>A0ABU3T6F9_9MICO</name>
<organism evidence="2 3">
    <name type="scientific">Microbacterium galbum</name>
    <dbReference type="NCBI Taxonomy" id="3075994"/>
    <lineage>
        <taxon>Bacteria</taxon>
        <taxon>Bacillati</taxon>
        <taxon>Actinomycetota</taxon>
        <taxon>Actinomycetes</taxon>
        <taxon>Micrococcales</taxon>
        <taxon>Microbacteriaceae</taxon>
        <taxon>Microbacterium</taxon>
    </lineage>
</organism>
<keyword evidence="1" id="KW-1133">Transmembrane helix</keyword>
<dbReference type="Proteomes" id="UP001263371">
    <property type="component" value="Unassembled WGS sequence"/>
</dbReference>
<dbReference type="RefSeq" id="WP_315994163.1">
    <property type="nucleotide sequence ID" value="NZ_JAWDIS010000001.1"/>
</dbReference>
<proteinExistence type="predicted"/>
<keyword evidence="1" id="KW-0812">Transmembrane</keyword>
<feature type="transmembrane region" description="Helical" evidence="1">
    <location>
        <begin position="207"/>
        <end position="237"/>
    </location>
</feature>
<protein>
    <recommendedName>
        <fullName evidence="4">WXG100 family type VII secretion target</fullName>
    </recommendedName>
</protein>
<comment type="caution">
    <text evidence="2">The sequence shown here is derived from an EMBL/GenBank/DDBJ whole genome shotgun (WGS) entry which is preliminary data.</text>
</comment>
<evidence type="ECO:0000313" key="2">
    <source>
        <dbReference type="EMBL" id="MDU0366961.1"/>
    </source>
</evidence>
<reference evidence="2 3" key="1">
    <citation type="submission" date="2023-09" db="EMBL/GenBank/DDBJ databases">
        <title>Microbacterium fusihabitans sp. nov., Microbacterium phycihabitans sp. nov., and Microbacterium cervinum sp. nov., isolated from dried seaweeds of beach.</title>
        <authorList>
            <person name="Lee S.D."/>
        </authorList>
    </citation>
    <scope>NUCLEOTIDE SEQUENCE [LARGE SCALE GENOMIC DNA]</scope>
    <source>
        <strain evidence="2 3">KSW4-17</strain>
    </source>
</reference>
<accession>A0ABU3T6F9</accession>
<keyword evidence="3" id="KW-1185">Reference proteome</keyword>
<evidence type="ECO:0000256" key="1">
    <source>
        <dbReference type="SAM" id="Phobius"/>
    </source>
</evidence>
<evidence type="ECO:0000313" key="3">
    <source>
        <dbReference type="Proteomes" id="UP001263371"/>
    </source>
</evidence>
<feature type="transmembrane region" description="Helical" evidence="1">
    <location>
        <begin position="169"/>
        <end position="195"/>
    </location>
</feature>
<gene>
    <name evidence="2" type="ORF">RWH45_07025</name>
</gene>
<sequence length="266" mass="27369">MSYVDLTRQVIAGQLDDAEAKVRGAISSAPASIRRAVQKWVDEQAHGLGVLVPDGLVDQVADIIISVALDALEQCLDTIAVLRVCNAYLGSPDRLRNMASTIGDISGSAENLQIKKDQLDGLMSWDDGKASKVYEYGIDDQVRALGVLPGKLGGVAGVLRTQADDIESFYLNLAGLVGGTVLAIGGVVTAILSLIGGALSSPTGVGAVVGLIGAALSAVLALAGVGMAGISALQLFLSAMQGTSNKLDDLLSSMPAWDPPRFAIVQ</sequence>